<dbReference type="InterPro" id="IPR015422">
    <property type="entry name" value="PyrdxlP-dep_Trfase_small"/>
</dbReference>
<keyword evidence="3" id="KW-0663">Pyridoxal phosphate</keyword>
<accession>A0AAF3FHN3</accession>
<dbReference type="InterPro" id="IPR001597">
    <property type="entry name" value="ArAA_b-elim_lyase/Thr_aldolase"/>
</dbReference>
<dbReference type="NCBIfam" id="NF041359">
    <property type="entry name" value="GntG_guanitoxin"/>
    <property type="match status" value="1"/>
</dbReference>
<dbReference type="PANTHER" id="PTHR48097:SF9">
    <property type="entry name" value="L-THREONINE ALDOLASE"/>
    <property type="match status" value="1"/>
</dbReference>
<dbReference type="InterPro" id="IPR015421">
    <property type="entry name" value="PyrdxlP-dep_Trfase_major"/>
</dbReference>
<protein>
    <recommendedName>
        <fullName evidence="6">Aromatic amino acid beta-eliminating lyase/threonine aldolase domain-containing protein</fullName>
    </recommendedName>
</protein>
<name>A0AAF3FHN3_9BILA</name>
<dbReference type="InterPro" id="IPR023603">
    <property type="entry name" value="Low_specificity_L-TA-like"/>
</dbReference>
<dbReference type="Pfam" id="PF01212">
    <property type="entry name" value="Beta_elim_lyase"/>
    <property type="match status" value="1"/>
</dbReference>
<keyword evidence="7" id="KW-1185">Reference proteome</keyword>
<evidence type="ECO:0000256" key="1">
    <source>
        <dbReference type="ARBA" id="ARBA00001933"/>
    </source>
</evidence>
<dbReference type="GO" id="GO:0006545">
    <property type="term" value="P:glycine biosynthetic process"/>
    <property type="evidence" value="ECO:0007669"/>
    <property type="project" value="TreeGrafter"/>
</dbReference>
<dbReference type="InterPro" id="IPR015424">
    <property type="entry name" value="PyrdxlP-dep_Trfase"/>
</dbReference>
<evidence type="ECO:0000256" key="2">
    <source>
        <dbReference type="ARBA" id="ARBA00006966"/>
    </source>
</evidence>
<comment type="cofactor">
    <cofactor evidence="1">
        <name>pyridoxal 5'-phosphate</name>
        <dbReference type="ChEBI" id="CHEBI:597326"/>
    </cofactor>
</comment>
<reference evidence="8" key="1">
    <citation type="submission" date="2024-02" db="UniProtKB">
        <authorList>
            <consortium name="WormBaseParasite"/>
        </authorList>
    </citation>
    <scope>IDENTIFICATION</scope>
</reference>
<feature type="modified residue" description="N6-(pyridoxal phosphate)lysine" evidence="5">
    <location>
        <position position="215"/>
    </location>
</feature>
<sequence length="364" mass="40247">MPSVSYSSKVENCDECIDLRSDTVTRPTPEMRQIMANSIVGDDVYGEDPTINALEERCAKLFKKEAGIFVCSGTMGNLLAVLSHCQRGEEIIVGKQSHIHRWEQGNYAQFGGVSAMTVEIANDGTLPLKEIEASIRGGDSHLPTTKLICLENTHNWAGGKALSREYLRSVRELADHHKLKVHLDGARVYNAAVATGMDVSEIASYVDSIQMCFSKGLGSPVGSIVVGEKKFIDLVRHKRKAVGGGWRQAGILAAAAMYSLDHAIKTVTRDNKNAAILAKGFNDRTPNHLKEALHANEEGLTNIVVVRCANGVTPSQMVSFFQERRVLFMVFDDHRVRLVTNWGLTDEHIPIIFEVYEEFIKTLH</sequence>
<evidence type="ECO:0000259" key="6">
    <source>
        <dbReference type="Pfam" id="PF01212"/>
    </source>
</evidence>
<dbReference type="PIRSF" id="PIRSF017617">
    <property type="entry name" value="Thr_aldolase"/>
    <property type="match status" value="1"/>
</dbReference>
<organism evidence="7 8">
    <name type="scientific">Mesorhabditis belari</name>
    <dbReference type="NCBI Taxonomy" id="2138241"/>
    <lineage>
        <taxon>Eukaryota</taxon>
        <taxon>Metazoa</taxon>
        <taxon>Ecdysozoa</taxon>
        <taxon>Nematoda</taxon>
        <taxon>Chromadorea</taxon>
        <taxon>Rhabditida</taxon>
        <taxon>Rhabditina</taxon>
        <taxon>Rhabditomorpha</taxon>
        <taxon>Rhabditoidea</taxon>
        <taxon>Rhabditidae</taxon>
        <taxon>Mesorhabditinae</taxon>
        <taxon>Mesorhabditis</taxon>
    </lineage>
</organism>
<dbReference type="GO" id="GO:0005829">
    <property type="term" value="C:cytosol"/>
    <property type="evidence" value="ECO:0007669"/>
    <property type="project" value="TreeGrafter"/>
</dbReference>
<evidence type="ECO:0000256" key="3">
    <source>
        <dbReference type="ARBA" id="ARBA00022898"/>
    </source>
</evidence>
<dbReference type="AlphaFoldDB" id="A0AAF3FHN3"/>
<dbReference type="GO" id="GO:0008732">
    <property type="term" value="F:L-allo-threonine aldolase activity"/>
    <property type="evidence" value="ECO:0007669"/>
    <property type="project" value="TreeGrafter"/>
</dbReference>
<evidence type="ECO:0000313" key="8">
    <source>
        <dbReference type="WBParaSite" id="MBELARI_LOCUS6610"/>
    </source>
</evidence>
<dbReference type="Gene3D" id="3.40.640.10">
    <property type="entry name" value="Type I PLP-dependent aspartate aminotransferase-like (Major domain)"/>
    <property type="match status" value="1"/>
</dbReference>
<keyword evidence="4" id="KW-0456">Lyase</keyword>
<dbReference type="NCBIfam" id="NF007825">
    <property type="entry name" value="PRK10534.1"/>
    <property type="match status" value="1"/>
</dbReference>
<proteinExistence type="inferred from homology"/>
<comment type="similarity">
    <text evidence="2">Belongs to the threonine aldolase family.</text>
</comment>
<evidence type="ECO:0000256" key="5">
    <source>
        <dbReference type="PIRSR" id="PIRSR017617-1"/>
    </source>
</evidence>
<dbReference type="SUPFAM" id="SSF53383">
    <property type="entry name" value="PLP-dependent transferases"/>
    <property type="match status" value="1"/>
</dbReference>
<dbReference type="PANTHER" id="PTHR48097">
    <property type="entry name" value="L-THREONINE ALDOLASE-RELATED"/>
    <property type="match status" value="1"/>
</dbReference>
<evidence type="ECO:0000313" key="7">
    <source>
        <dbReference type="Proteomes" id="UP000887575"/>
    </source>
</evidence>
<dbReference type="GO" id="GO:0006567">
    <property type="term" value="P:L-threonine catabolic process"/>
    <property type="evidence" value="ECO:0007669"/>
    <property type="project" value="TreeGrafter"/>
</dbReference>
<dbReference type="Gene3D" id="3.90.1150.10">
    <property type="entry name" value="Aspartate Aminotransferase, domain 1"/>
    <property type="match status" value="1"/>
</dbReference>
<dbReference type="FunFam" id="3.40.640.10:FF:000030">
    <property type="entry name" value="Low-specificity L-threonine aldolase"/>
    <property type="match status" value="1"/>
</dbReference>
<dbReference type="WBParaSite" id="MBELARI_LOCUS6610">
    <property type="protein sequence ID" value="MBELARI_LOCUS6610"/>
    <property type="gene ID" value="MBELARI_LOCUS6610"/>
</dbReference>
<feature type="domain" description="Aromatic amino acid beta-eliminating lyase/threonine aldolase" evidence="6">
    <location>
        <begin position="18"/>
        <end position="284"/>
    </location>
</feature>
<evidence type="ECO:0000256" key="4">
    <source>
        <dbReference type="ARBA" id="ARBA00023239"/>
    </source>
</evidence>
<dbReference type="Proteomes" id="UP000887575">
    <property type="component" value="Unassembled WGS sequence"/>
</dbReference>